<dbReference type="AlphaFoldDB" id="B9WIL3"/>
<evidence type="ECO:0000256" key="7">
    <source>
        <dbReference type="ARBA" id="ARBA00022989"/>
    </source>
</evidence>
<dbReference type="eggNOG" id="ENOG502QW2I">
    <property type="taxonomic scope" value="Eukaryota"/>
</dbReference>
<dbReference type="GO" id="GO:0006487">
    <property type="term" value="P:protein N-linked glycosylation"/>
    <property type="evidence" value="ECO:0007669"/>
    <property type="project" value="TreeGrafter"/>
</dbReference>
<evidence type="ECO:0000256" key="10">
    <source>
        <dbReference type="SAM" id="Phobius"/>
    </source>
</evidence>
<dbReference type="EMBL" id="FM992693">
    <property type="protein sequence ID" value="CAX41078.1"/>
    <property type="molecule type" value="Genomic_DNA"/>
</dbReference>
<dbReference type="GO" id="GO:0000136">
    <property type="term" value="C:mannan polymerase complex"/>
    <property type="evidence" value="ECO:0007669"/>
    <property type="project" value="TreeGrafter"/>
</dbReference>
<reference evidence="12 13" key="1">
    <citation type="journal article" date="2009" name="Genome Res.">
        <title>Comparative genomics of the fungal pathogens Candida dubliniensis and Candida albicans.</title>
        <authorList>
            <person name="Jackson A.P."/>
            <person name="Gamble J.A."/>
            <person name="Yeomans T."/>
            <person name="Moran G.P."/>
            <person name="Saunders D."/>
            <person name="Harris D."/>
            <person name="Aslett M."/>
            <person name="Barrell J.F."/>
            <person name="Butler G."/>
            <person name="Citiulo F."/>
            <person name="Coleman D.C."/>
            <person name="de Groot P.W.J."/>
            <person name="Goodwin T.J."/>
            <person name="Quail M.A."/>
            <person name="McQuillan J."/>
            <person name="Munro C.A."/>
            <person name="Pain A."/>
            <person name="Poulter R.T."/>
            <person name="Rajandream M.A."/>
            <person name="Renauld H."/>
            <person name="Spiering M.J."/>
            <person name="Tivey A."/>
            <person name="Gow N.A.R."/>
            <person name="Barrell B."/>
            <person name="Sullivan D.J."/>
            <person name="Berriman M."/>
        </authorList>
    </citation>
    <scope>NUCLEOTIDE SEQUENCE [LARGE SCALE GENOMIC DNA]</scope>
    <source>
        <strain evidence="13">CD36 / ATCC MYA-646 / CBS 7987 / NCPF 3949 / NRRL Y-17841</strain>
    </source>
</reference>
<gene>
    <name evidence="11" type="ordered locus">Cd36_61500</name>
    <name evidence="12" type="ORF">CD36_61500</name>
</gene>
<dbReference type="Proteomes" id="UP000002605">
    <property type="component" value="Chromosome 6"/>
</dbReference>
<dbReference type="EC" id="2.4.-.-" evidence="12"/>
<keyword evidence="8" id="KW-0333">Golgi apparatus</keyword>
<evidence type="ECO:0000256" key="5">
    <source>
        <dbReference type="ARBA" id="ARBA00022692"/>
    </source>
</evidence>
<comment type="similarity">
    <text evidence="2">Belongs to the glycosyltransferase 32 family.</text>
</comment>
<dbReference type="InterPro" id="IPR039367">
    <property type="entry name" value="Och1-like"/>
</dbReference>
<evidence type="ECO:0000256" key="2">
    <source>
        <dbReference type="ARBA" id="ARBA00009003"/>
    </source>
</evidence>
<keyword evidence="3 12" id="KW-0328">Glycosyltransferase</keyword>
<protein>
    <submittedName>
        <fullName evidence="12">Glycosyltransferase, putative</fullName>
        <ecNumber evidence="12">2.4.-.-</ecNumber>
    </submittedName>
</protein>
<proteinExistence type="inferred from homology"/>
<organism evidence="12 13">
    <name type="scientific">Candida dubliniensis (strain CD36 / ATCC MYA-646 / CBS 7987 / NCPF 3949 / NRRL Y-17841)</name>
    <name type="common">Yeast</name>
    <dbReference type="NCBI Taxonomy" id="573826"/>
    <lineage>
        <taxon>Eukaryota</taxon>
        <taxon>Fungi</taxon>
        <taxon>Dikarya</taxon>
        <taxon>Ascomycota</taxon>
        <taxon>Saccharomycotina</taxon>
        <taxon>Pichiomycetes</taxon>
        <taxon>Debaryomycetaceae</taxon>
        <taxon>Candida/Lodderomyces clade</taxon>
        <taxon>Candida</taxon>
    </lineage>
</organism>
<accession>B9WIL3</accession>
<dbReference type="Gene3D" id="3.90.550.20">
    <property type="match status" value="1"/>
</dbReference>
<dbReference type="FunFam" id="3.90.550.20:FF:000002">
    <property type="entry name" value="Initiation-specific alpha-1,6-mannosyltransferase"/>
    <property type="match status" value="1"/>
</dbReference>
<dbReference type="PANTHER" id="PTHR31834:SF11">
    <property type="entry name" value="GLYCOSYLTRANSFERASE HOC1-RELATED"/>
    <property type="match status" value="1"/>
</dbReference>
<dbReference type="SUPFAM" id="SSF53448">
    <property type="entry name" value="Nucleotide-diphospho-sugar transferases"/>
    <property type="match status" value="1"/>
</dbReference>
<evidence type="ECO:0000256" key="9">
    <source>
        <dbReference type="ARBA" id="ARBA00023136"/>
    </source>
</evidence>
<dbReference type="VEuPathDB" id="FungiDB:CD36_61500"/>
<dbReference type="InterPro" id="IPR029044">
    <property type="entry name" value="Nucleotide-diphossugar_trans"/>
</dbReference>
<evidence type="ECO:0000256" key="8">
    <source>
        <dbReference type="ARBA" id="ARBA00023034"/>
    </source>
</evidence>
<keyword evidence="5 10" id="KW-0812">Transmembrane</keyword>
<dbReference type="CAZy" id="GT32">
    <property type="family name" value="Glycosyltransferase Family 32"/>
</dbReference>
<keyword evidence="9 10" id="KW-0472">Membrane</keyword>
<keyword evidence="6" id="KW-0735">Signal-anchor</keyword>
<dbReference type="OrthoDB" id="411251at2759"/>
<dbReference type="Pfam" id="PF04488">
    <property type="entry name" value="Gly_transf_sug"/>
    <property type="match status" value="1"/>
</dbReference>
<dbReference type="InterPro" id="IPR007577">
    <property type="entry name" value="GlycoTrfase_DXD_sugar-bd_CS"/>
</dbReference>
<dbReference type="GeneID" id="8048795"/>
<evidence type="ECO:0000256" key="6">
    <source>
        <dbReference type="ARBA" id="ARBA00022968"/>
    </source>
</evidence>
<dbReference type="PANTHER" id="PTHR31834">
    <property type="entry name" value="INITIATION-SPECIFIC ALPHA-1,6-MANNOSYLTRANSFERASE"/>
    <property type="match status" value="1"/>
</dbReference>
<evidence type="ECO:0000313" key="13">
    <source>
        <dbReference type="Proteomes" id="UP000002605"/>
    </source>
</evidence>
<dbReference type="CGD" id="CAL0000162939">
    <property type="gene designation" value="Cd36_61500"/>
</dbReference>
<sequence length="394" mass="45857">MSKYTTTSSRRSGFRRHIPLILTFTILGLLLTFFGFSSFKGAKDIQEVISNLPNDKILGLSNILTTENSKNQGELLIKIEKLHNKYYKDQEERLKKIEKQNNEILQEIHLLKSPPSYASIRDKLTFVYPYDAEVRFPAYIWQTWKHGLNDEKFDEKYREGERQWAYKNPGFVHELFNDDTAHTMVKYLYRQIPEVINAFESLPEVILKMDFFRYLILFAKGGVYADIDTYPIQPIPNWIPENVSPLDIGLIVGIENDSNSPNWRSESVRRLQLGQFVMQSKPGHPILREIIAQIVLYTKKLEVPELNGNPNAKAISIMKWTGSGRFTDVVFQYLNDYILSSIYESINWQHLHNLQVPKLLGDILVLPKMSFSAEDEKNPLSFVKHYGDKIYKQV</sequence>
<name>B9WIL3_CANDC</name>
<comment type="subcellular location">
    <subcellularLocation>
        <location evidence="1">Golgi apparatus membrane</location>
        <topology evidence="1">Single-pass type II membrane protein</topology>
    </subcellularLocation>
</comment>
<feature type="transmembrane region" description="Helical" evidence="10">
    <location>
        <begin position="20"/>
        <end position="39"/>
    </location>
</feature>
<evidence type="ECO:0000313" key="11">
    <source>
        <dbReference type="CGD" id="CAL0000162939"/>
    </source>
</evidence>
<evidence type="ECO:0000256" key="4">
    <source>
        <dbReference type="ARBA" id="ARBA00022679"/>
    </source>
</evidence>
<dbReference type="KEGG" id="cdu:CD36_61500"/>
<evidence type="ECO:0000256" key="3">
    <source>
        <dbReference type="ARBA" id="ARBA00022676"/>
    </source>
</evidence>
<evidence type="ECO:0000313" key="12">
    <source>
        <dbReference type="EMBL" id="CAX41078.1"/>
    </source>
</evidence>
<dbReference type="RefSeq" id="XP_002420925.1">
    <property type="nucleotide sequence ID" value="XM_002420880.1"/>
</dbReference>
<keyword evidence="4 12" id="KW-0808">Transferase</keyword>
<keyword evidence="13" id="KW-1185">Reference proteome</keyword>
<evidence type="ECO:0000256" key="1">
    <source>
        <dbReference type="ARBA" id="ARBA00004323"/>
    </source>
</evidence>
<dbReference type="GO" id="GO:0000009">
    <property type="term" value="F:alpha-1,6-mannosyltransferase activity"/>
    <property type="evidence" value="ECO:0007669"/>
    <property type="project" value="InterPro"/>
</dbReference>
<dbReference type="HOGENOM" id="CLU_022381_5_0_1"/>
<keyword evidence="7 10" id="KW-1133">Transmembrane helix</keyword>